<gene>
    <name evidence="1" type="ORF">BCY91_09665</name>
</gene>
<proteinExistence type="predicted"/>
<sequence>MCKRFFCILLTLVMLSSTFTHWLYFAGYKLNKSHIATALCINKNKPALHCQGKCFLKKKLAEAEQKQQDKEHQTQKDLLQPPLAPATFEVYVFRSVVLKIYTPYTNQHLIKRTNAVFRPPQRVLYLV</sequence>
<dbReference type="Proteomes" id="UP000283433">
    <property type="component" value="Unassembled WGS sequence"/>
</dbReference>
<evidence type="ECO:0000313" key="1">
    <source>
        <dbReference type="EMBL" id="RKD13817.1"/>
    </source>
</evidence>
<dbReference type="AlphaFoldDB" id="A0A419S3G1"/>
<accession>A0A419S3G1</accession>
<name>A0A419S3G1_9SPHI</name>
<evidence type="ECO:0000313" key="2">
    <source>
        <dbReference type="Proteomes" id="UP000283433"/>
    </source>
</evidence>
<reference evidence="1 2" key="1">
    <citation type="submission" date="2016-07" db="EMBL/GenBank/DDBJ databases">
        <title>Genome of Pelobium manganitolerans.</title>
        <authorList>
            <person name="Wu S."/>
            <person name="Wang G."/>
        </authorList>
    </citation>
    <scope>NUCLEOTIDE SEQUENCE [LARGE SCALE GENOMIC DNA]</scope>
    <source>
        <strain evidence="1 2">YS-25</strain>
    </source>
</reference>
<keyword evidence="2" id="KW-1185">Reference proteome</keyword>
<protein>
    <submittedName>
        <fullName evidence="1">Uncharacterized protein</fullName>
    </submittedName>
</protein>
<organism evidence="1 2">
    <name type="scientific">Pelobium manganitolerans</name>
    <dbReference type="NCBI Taxonomy" id="1842495"/>
    <lineage>
        <taxon>Bacteria</taxon>
        <taxon>Pseudomonadati</taxon>
        <taxon>Bacteroidota</taxon>
        <taxon>Sphingobacteriia</taxon>
        <taxon>Sphingobacteriales</taxon>
        <taxon>Sphingobacteriaceae</taxon>
        <taxon>Pelobium</taxon>
    </lineage>
</organism>
<comment type="caution">
    <text evidence="1">The sequence shown here is derived from an EMBL/GenBank/DDBJ whole genome shotgun (WGS) entry which is preliminary data.</text>
</comment>
<dbReference type="EMBL" id="MBTA01000027">
    <property type="protein sequence ID" value="RKD13817.1"/>
    <property type="molecule type" value="Genomic_DNA"/>
</dbReference>